<dbReference type="EMBL" id="ACPB03005036">
    <property type="status" value="NOT_ANNOTATED_CDS"/>
    <property type="molecule type" value="Genomic_DNA"/>
</dbReference>
<evidence type="ECO:0000313" key="1">
    <source>
        <dbReference type="EnsemblMetazoa" id="RPRC003460-PA"/>
    </source>
</evidence>
<accession>T1HHD7</accession>
<evidence type="ECO:0000313" key="2">
    <source>
        <dbReference type="Proteomes" id="UP000015103"/>
    </source>
</evidence>
<proteinExistence type="predicted"/>
<organism evidence="1 2">
    <name type="scientific">Rhodnius prolixus</name>
    <name type="common">Triatomid bug</name>
    <dbReference type="NCBI Taxonomy" id="13249"/>
    <lineage>
        <taxon>Eukaryota</taxon>
        <taxon>Metazoa</taxon>
        <taxon>Ecdysozoa</taxon>
        <taxon>Arthropoda</taxon>
        <taxon>Hexapoda</taxon>
        <taxon>Insecta</taxon>
        <taxon>Pterygota</taxon>
        <taxon>Neoptera</taxon>
        <taxon>Paraneoptera</taxon>
        <taxon>Hemiptera</taxon>
        <taxon>Heteroptera</taxon>
        <taxon>Panheteroptera</taxon>
        <taxon>Cimicomorpha</taxon>
        <taxon>Reduviidae</taxon>
        <taxon>Triatominae</taxon>
        <taxon>Rhodnius</taxon>
    </lineage>
</organism>
<keyword evidence="2" id="KW-1185">Reference proteome</keyword>
<name>T1HHD7_RHOPR</name>
<dbReference type="EnsemblMetazoa" id="RPRC003460-RA">
    <property type="protein sequence ID" value="RPRC003460-PA"/>
    <property type="gene ID" value="RPRC003460"/>
</dbReference>
<dbReference type="InParanoid" id="T1HHD7"/>
<protein>
    <submittedName>
        <fullName evidence="1">Uncharacterized protein</fullName>
    </submittedName>
</protein>
<dbReference type="AlphaFoldDB" id="T1HHD7"/>
<sequence length="656" mass="76331">MTEQIQMEIVNDTSEAESEEWDLVQHKDIQISENTSDAESVEIINEEEIVETTAREVPTCSNISDVVGRDDATELLINREKDHNEENIKGTNEIQSDEINSTSTTDCNPREESIYGYFSQVDRFVSTVTAPKDAVYICLAILVVCLATLIIPEDKNFMKLNLALILFFTDGRIKSTFPATSPNEHEIDVANLISELRLYRESNENLKLQVKHLTEVVSGLQNAGQGSSTDNIIGTSEQFRPVKADLHPPDTAILEDINALNGLIELINIYKEFSYLPNVTRVNNENITIDAVNRKFSNNPLLNDSFGSIYNKSIQNTLDLFYKIPAHLEQLTTVVLQHKNVQPFILKWGHKLNKFSHSLQNDIRKMKLKLAKHIVKSVNGIMNSFYKKLCNFEINKVITFDECDSYNFTKNWKKNKKTVWENDKKAYKFWSRDERKVYDKDNEKRKIKVNGNREKINRIHSSEKKLSPKVLSGSDNNYVLLNSKAPVQLFPAKTIEKTEEMKDRIKQFDQEFQKKRAIFGDQLESVKKAADRILKNLEKNYKNHNGNKINDNEKLKKNRPIVKETCKKSGYEIKCNETHKLLKADENWFLNIGNQRSKIRSYQSKVDWLFERARARRDKSFNENQRYFWQRHGTAPPPFSRRHRYHWFTNDDEVEF</sequence>
<dbReference type="HOGENOM" id="CLU_418159_0_0_1"/>
<reference evidence="1" key="1">
    <citation type="submission" date="2015-05" db="UniProtKB">
        <authorList>
            <consortium name="EnsemblMetazoa"/>
        </authorList>
    </citation>
    <scope>IDENTIFICATION</scope>
</reference>
<dbReference type="VEuPathDB" id="VectorBase:RPRC003460"/>
<dbReference type="Proteomes" id="UP000015103">
    <property type="component" value="Unassembled WGS sequence"/>
</dbReference>